<keyword evidence="2" id="KW-1133">Transmembrane helix</keyword>
<proteinExistence type="predicted"/>
<evidence type="ECO:0000256" key="2">
    <source>
        <dbReference type="SAM" id="Phobius"/>
    </source>
</evidence>
<dbReference type="EMBL" id="BAABAT010000035">
    <property type="protein sequence ID" value="GAA4259451.1"/>
    <property type="molecule type" value="Genomic_DNA"/>
</dbReference>
<feature type="compositionally biased region" description="Low complexity" evidence="1">
    <location>
        <begin position="86"/>
        <end position="98"/>
    </location>
</feature>
<comment type="caution">
    <text evidence="3">The sequence shown here is derived from an EMBL/GenBank/DDBJ whole genome shotgun (WGS) entry which is preliminary data.</text>
</comment>
<feature type="region of interest" description="Disordered" evidence="1">
    <location>
        <begin position="73"/>
        <end position="102"/>
    </location>
</feature>
<dbReference type="Gene3D" id="2.120.10.30">
    <property type="entry name" value="TolB, C-terminal domain"/>
    <property type="match status" value="1"/>
</dbReference>
<evidence type="ECO:0000256" key="1">
    <source>
        <dbReference type="SAM" id="MobiDB-lite"/>
    </source>
</evidence>
<protein>
    <submittedName>
        <fullName evidence="3">Uncharacterized protein</fullName>
    </submittedName>
</protein>
<organism evidence="3 4">
    <name type="scientific">Dactylosporangium darangshiense</name>
    <dbReference type="NCBI Taxonomy" id="579108"/>
    <lineage>
        <taxon>Bacteria</taxon>
        <taxon>Bacillati</taxon>
        <taxon>Actinomycetota</taxon>
        <taxon>Actinomycetes</taxon>
        <taxon>Micromonosporales</taxon>
        <taxon>Micromonosporaceae</taxon>
        <taxon>Dactylosporangium</taxon>
    </lineage>
</organism>
<dbReference type="Proteomes" id="UP001500620">
    <property type="component" value="Unassembled WGS sequence"/>
</dbReference>
<dbReference type="InterPro" id="IPR011042">
    <property type="entry name" value="6-blade_b-propeller_TolB-like"/>
</dbReference>
<sequence>MNRDLYDQFADLAADMDGTDLHGLRQRVDRRSRRLRNRRAMATSAAVAVVAVLAGGLTVLQLRDQAAPVPVLGTSASPSLPPSPLPSSEAPSPATSASQVGMPPDALPGVLSYLTLQPGKPIVLHRYVDGTPQTTSFGTANDHDVYASPSPDGTRVVANTSPDPGSIVPGDLVVVAAGGARRILAHNVQFAGGSTAVWTPDGTAVIADGKRYDAATAATTSVGALPYLVFSPSGTLRAYGSPSVQDSIEITKADGSSPRTVSVAGLSECTAHAGCPTSVQSVSDDGRYLALGDVNSDPRHVYTTTLVYDTVTKQRVSLGQLSHAWFRADGAVVISGNQAKLYDKDWHLLRTYPLPAAETGDTRLHYRP</sequence>
<keyword evidence="2" id="KW-0812">Transmembrane</keyword>
<reference evidence="4" key="1">
    <citation type="journal article" date="2019" name="Int. J. Syst. Evol. Microbiol.">
        <title>The Global Catalogue of Microorganisms (GCM) 10K type strain sequencing project: providing services to taxonomists for standard genome sequencing and annotation.</title>
        <authorList>
            <consortium name="The Broad Institute Genomics Platform"/>
            <consortium name="The Broad Institute Genome Sequencing Center for Infectious Disease"/>
            <person name="Wu L."/>
            <person name="Ma J."/>
        </authorList>
    </citation>
    <scope>NUCLEOTIDE SEQUENCE [LARGE SCALE GENOMIC DNA]</scope>
    <source>
        <strain evidence="4">JCM 17441</strain>
    </source>
</reference>
<evidence type="ECO:0000313" key="3">
    <source>
        <dbReference type="EMBL" id="GAA4259451.1"/>
    </source>
</evidence>
<gene>
    <name evidence="3" type="ORF">GCM10022255_084140</name>
</gene>
<dbReference type="SUPFAM" id="SSF82171">
    <property type="entry name" value="DPP6 N-terminal domain-like"/>
    <property type="match status" value="1"/>
</dbReference>
<keyword evidence="2" id="KW-0472">Membrane</keyword>
<feature type="transmembrane region" description="Helical" evidence="2">
    <location>
        <begin position="40"/>
        <end position="60"/>
    </location>
</feature>
<dbReference type="RefSeq" id="WP_345136354.1">
    <property type="nucleotide sequence ID" value="NZ_BAABAT010000035.1"/>
</dbReference>
<evidence type="ECO:0000313" key="4">
    <source>
        <dbReference type="Proteomes" id="UP001500620"/>
    </source>
</evidence>
<accession>A0ABP8DM43</accession>
<name>A0ABP8DM43_9ACTN</name>
<keyword evidence="4" id="KW-1185">Reference proteome</keyword>